<gene>
    <name evidence="3" type="ORF">LI90_3218</name>
</gene>
<feature type="domain" description="Histidine kinase/HSP90-like ATPase" evidence="2">
    <location>
        <begin position="27"/>
        <end position="139"/>
    </location>
</feature>
<dbReference type="AlphaFoldDB" id="A0A132MWR3"/>
<evidence type="ECO:0000256" key="1">
    <source>
        <dbReference type="ARBA" id="ARBA00022527"/>
    </source>
</evidence>
<organism evidence="3 4">
    <name type="scientific">Carbonactinospora thermoautotrophica</name>
    <dbReference type="NCBI Taxonomy" id="1469144"/>
    <lineage>
        <taxon>Bacteria</taxon>
        <taxon>Bacillati</taxon>
        <taxon>Actinomycetota</taxon>
        <taxon>Actinomycetes</taxon>
        <taxon>Kitasatosporales</taxon>
        <taxon>Carbonactinosporaceae</taxon>
        <taxon>Carbonactinospora</taxon>
    </lineage>
</organism>
<reference evidence="4" key="1">
    <citation type="submission" date="2015-04" db="EMBL/GenBank/DDBJ databases">
        <title>Physiological reanalysis, assessment of diazotrophy, and genome sequences of multiple isolates of Streptomyces thermoautotrophicus.</title>
        <authorList>
            <person name="MacKellar D.C."/>
            <person name="Lieber L."/>
            <person name="Norman J."/>
            <person name="Bolger A."/>
            <person name="Tobin C."/>
            <person name="Murray J.W."/>
            <person name="Chang R."/>
            <person name="Ford T."/>
            <person name="Nguyen P.Q."/>
            <person name="Woodward J."/>
            <person name="Permingeat H."/>
            <person name="Joshi N.S."/>
            <person name="Silver P.A."/>
            <person name="Usadel B."/>
            <person name="Rutherford A.W."/>
            <person name="Friesen M."/>
            <person name="Prell J."/>
        </authorList>
    </citation>
    <scope>NUCLEOTIDE SEQUENCE [LARGE SCALE GENOMIC DNA]</scope>
    <source>
        <strain evidence="4">H1</strain>
    </source>
</reference>
<name>A0A132MWR3_9ACTN</name>
<evidence type="ECO:0000313" key="3">
    <source>
        <dbReference type="EMBL" id="KWX02176.1"/>
    </source>
</evidence>
<dbReference type="GO" id="GO:0004674">
    <property type="term" value="F:protein serine/threonine kinase activity"/>
    <property type="evidence" value="ECO:0007669"/>
    <property type="project" value="UniProtKB-KW"/>
</dbReference>
<accession>A0A132MWR3</accession>
<dbReference type="InterPro" id="IPR036890">
    <property type="entry name" value="HATPase_C_sf"/>
</dbReference>
<dbReference type="Proteomes" id="UP000070188">
    <property type="component" value="Unassembled WGS sequence"/>
</dbReference>
<dbReference type="PANTHER" id="PTHR35526">
    <property type="entry name" value="ANTI-SIGMA-F FACTOR RSBW-RELATED"/>
    <property type="match status" value="1"/>
</dbReference>
<evidence type="ECO:0000313" key="4">
    <source>
        <dbReference type="Proteomes" id="UP000070188"/>
    </source>
</evidence>
<dbReference type="Gene3D" id="3.30.565.10">
    <property type="entry name" value="Histidine kinase-like ATPase, C-terminal domain"/>
    <property type="match status" value="1"/>
</dbReference>
<keyword evidence="4" id="KW-1185">Reference proteome</keyword>
<dbReference type="EMBL" id="LAXD01000001">
    <property type="protein sequence ID" value="KWX02176.1"/>
    <property type="molecule type" value="Genomic_DNA"/>
</dbReference>
<keyword evidence="1" id="KW-0808">Transferase</keyword>
<keyword evidence="1" id="KW-0418">Kinase</keyword>
<protein>
    <submittedName>
        <fullName evidence="3">Putative AbaA-like regulatory protein</fullName>
    </submittedName>
</protein>
<dbReference type="PATRIC" id="fig|1469144.10.peg.3465"/>
<dbReference type="STRING" id="1469144.LI90_3218"/>
<evidence type="ECO:0000259" key="2">
    <source>
        <dbReference type="Pfam" id="PF13581"/>
    </source>
</evidence>
<proteinExistence type="predicted"/>
<dbReference type="SUPFAM" id="SSF55874">
    <property type="entry name" value="ATPase domain of HSP90 chaperone/DNA topoisomerase II/histidine kinase"/>
    <property type="match status" value="1"/>
</dbReference>
<keyword evidence="1" id="KW-0723">Serine/threonine-protein kinase</keyword>
<dbReference type="InterPro" id="IPR003594">
    <property type="entry name" value="HATPase_dom"/>
</dbReference>
<sequence>MAGNAVGRTASAAVATAGETEAREFWLPAQPDSARKARRLTAVAVVGRFSPEVVESALLLVSELVTNSIRYAPDATGIWLEISRGDGVLRVGVWDANPSPPVPQNVAELDVSGRGLTLVAEVSSDWGWESEGAGKRVWFELHD</sequence>
<comment type="caution">
    <text evidence="3">The sequence shown here is derived from an EMBL/GenBank/DDBJ whole genome shotgun (WGS) entry which is preliminary data.</text>
</comment>
<dbReference type="CDD" id="cd16936">
    <property type="entry name" value="HATPase_RsbW-like"/>
    <property type="match status" value="1"/>
</dbReference>
<dbReference type="Pfam" id="PF13581">
    <property type="entry name" value="HATPase_c_2"/>
    <property type="match status" value="1"/>
</dbReference>
<dbReference type="RefSeq" id="WP_066889046.1">
    <property type="nucleotide sequence ID" value="NZ_LAXD01000001.1"/>
</dbReference>
<dbReference type="PANTHER" id="PTHR35526:SF3">
    <property type="entry name" value="ANTI-SIGMA-F FACTOR RSBW"/>
    <property type="match status" value="1"/>
</dbReference>
<dbReference type="InterPro" id="IPR050267">
    <property type="entry name" value="Anti-sigma-factor_SerPK"/>
</dbReference>